<dbReference type="PANTHER" id="PTHR42852:SF17">
    <property type="entry name" value="THIOREDOXIN-LIKE PROTEIN HI_1115"/>
    <property type="match status" value="1"/>
</dbReference>
<evidence type="ECO:0000259" key="1">
    <source>
        <dbReference type="PROSITE" id="PS51352"/>
    </source>
</evidence>
<dbReference type="PROSITE" id="PS00194">
    <property type="entry name" value="THIOREDOXIN_1"/>
    <property type="match status" value="1"/>
</dbReference>
<comment type="caution">
    <text evidence="2">The sequence shown here is derived from an EMBL/GenBank/DDBJ whole genome shotgun (WGS) entry which is preliminary data.</text>
</comment>
<dbReference type="GO" id="GO:0016491">
    <property type="term" value="F:oxidoreductase activity"/>
    <property type="evidence" value="ECO:0007669"/>
    <property type="project" value="InterPro"/>
</dbReference>
<dbReference type="InterPro" id="IPR000866">
    <property type="entry name" value="AhpC/TSA"/>
</dbReference>
<protein>
    <submittedName>
        <fullName evidence="2">Thiol-disulfide oxidoreductase ResA</fullName>
    </submittedName>
</protein>
<sequence length="191" mass="20763">MRINRAIASISALVLLLSGCASTSTSSSVASAPVTTCDFPTGSTPNQLPNLKMPCLTSTGYTTEQFSLHSLKGPLVINLWGSWCPPCREEMPLFRDLYLATEKTKALSIVGVDVEESSPKDALNFMSEQGMVWPQFADNTQVTRADFGMGVPVTWFVNAKGEVTYRQVGQIHSWAQMQGLIQMHLGITVSS</sequence>
<gene>
    <name evidence="2" type="primary">resA_47</name>
    <name evidence="2" type="ORF">GALL_392380</name>
</gene>
<proteinExistence type="predicted"/>
<name>A0A1J5QNG9_9ZZZZ</name>
<dbReference type="Gene3D" id="3.40.30.10">
    <property type="entry name" value="Glutaredoxin"/>
    <property type="match status" value="1"/>
</dbReference>
<organism evidence="2">
    <name type="scientific">mine drainage metagenome</name>
    <dbReference type="NCBI Taxonomy" id="410659"/>
    <lineage>
        <taxon>unclassified sequences</taxon>
        <taxon>metagenomes</taxon>
        <taxon>ecological metagenomes</taxon>
    </lineage>
</organism>
<reference evidence="2" key="1">
    <citation type="submission" date="2016-10" db="EMBL/GenBank/DDBJ databases">
        <title>Sequence of Gallionella enrichment culture.</title>
        <authorList>
            <person name="Poehlein A."/>
            <person name="Muehling M."/>
            <person name="Daniel R."/>
        </authorList>
    </citation>
    <scope>NUCLEOTIDE SEQUENCE</scope>
</reference>
<dbReference type="InterPro" id="IPR036249">
    <property type="entry name" value="Thioredoxin-like_sf"/>
</dbReference>
<dbReference type="SUPFAM" id="SSF52833">
    <property type="entry name" value="Thioredoxin-like"/>
    <property type="match status" value="1"/>
</dbReference>
<feature type="domain" description="Thioredoxin" evidence="1">
    <location>
        <begin position="47"/>
        <end position="186"/>
    </location>
</feature>
<dbReference type="InterPro" id="IPR013766">
    <property type="entry name" value="Thioredoxin_domain"/>
</dbReference>
<evidence type="ECO:0000313" key="2">
    <source>
        <dbReference type="EMBL" id="OIQ79043.1"/>
    </source>
</evidence>
<dbReference type="InterPro" id="IPR050553">
    <property type="entry name" value="Thioredoxin_ResA/DsbE_sf"/>
</dbReference>
<dbReference type="AlphaFoldDB" id="A0A1J5QNG9"/>
<dbReference type="Pfam" id="PF00578">
    <property type="entry name" value="AhpC-TSA"/>
    <property type="match status" value="1"/>
</dbReference>
<dbReference type="PANTHER" id="PTHR42852">
    <property type="entry name" value="THIOL:DISULFIDE INTERCHANGE PROTEIN DSBE"/>
    <property type="match status" value="1"/>
</dbReference>
<dbReference type="PROSITE" id="PS51257">
    <property type="entry name" value="PROKAR_LIPOPROTEIN"/>
    <property type="match status" value="1"/>
</dbReference>
<dbReference type="PROSITE" id="PS51352">
    <property type="entry name" value="THIOREDOXIN_2"/>
    <property type="match status" value="1"/>
</dbReference>
<dbReference type="GO" id="GO:0016209">
    <property type="term" value="F:antioxidant activity"/>
    <property type="evidence" value="ECO:0007669"/>
    <property type="project" value="InterPro"/>
</dbReference>
<accession>A0A1J5QNG9</accession>
<dbReference type="EMBL" id="MLJW01001285">
    <property type="protein sequence ID" value="OIQ79043.1"/>
    <property type="molecule type" value="Genomic_DNA"/>
</dbReference>
<dbReference type="InterPro" id="IPR017937">
    <property type="entry name" value="Thioredoxin_CS"/>
</dbReference>
<dbReference type="CDD" id="cd02966">
    <property type="entry name" value="TlpA_like_family"/>
    <property type="match status" value="1"/>
</dbReference>